<dbReference type="GO" id="GO:0005886">
    <property type="term" value="C:plasma membrane"/>
    <property type="evidence" value="ECO:0007669"/>
    <property type="project" value="UniProtKB-SubCell"/>
</dbReference>
<dbReference type="EMBL" id="SLUN01000033">
    <property type="protein sequence ID" value="TCL61543.1"/>
    <property type="molecule type" value="Genomic_DNA"/>
</dbReference>
<keyword evidence="3" id="KW-1003">Cell membrane</keyword>
<evidence type="ECO:0000256" key="13">
    <source>
        <dbReference type="ARBA" id="ARBA00024986"/>
    </source>
</evidence>
<evidence type="ECO:0000256" key="16">
    <source>
        <dbReference type="SAM" id="Phobius"/>
    </source>
</evidence>
<keyword evidence="11 16" id="KW-0472">Membrane</keyword>
<dbReference type="Pfam" id="PF17854">
    <property type="entry name" value="FtsK_alpha"/>
    <property type="match status" value="1"/>
</dbReference>
<gene>
    <name evidence="18" type="ORF">EDC14_103351</name>
</gene>
<evidence type="ECO:0000256" key="5">
    <source>
        <dbReference type="ARBA" id="ARBA00022692"/>
    </source>
</evidence>
<proteinExistence type="inferred from homology"/>
<evidence type="ECO:0000256" key="9">
    <source>
        <dbReference type="ARBA" id="ARBA00022989"/>
    </source>
</evidence>
<evidence type="ECO:0000256" key="15">
    <source>
        <dbReference type="SAM" id="MobiDB-lite"/>
    </source>
</evidence>
<dbReference type="PANTHER" id="PTHR22683">
    <property type="entry name" value="SPORULATION PROTEIN RELATED"/>
    <property type="match status" value="1"/>
</dbReference>
<dbReference type="Gene3D" id="3.40.50.300">
    <property type="entry name" value="P-loop containing nucleotide triphosphate hydrolases"/>
    <property type="match status" value="1"/>
</dbReference>
<dbReference type="RefSeq" id="WP_132016245.1">
    <property type="nucleotide sequence ID" value="NZ_SLUN01000033.1"/>
</dbReference>
<feature type="domain" description="FtsK" evidence="17">
    <location>
        <begin position="417"/>
        <end position="606"/>
    </location>
</feature>
<protein>
    <submittedName>
        <fullName evidence="18">DNA translocase FtsK</fullName>
    </submittedName>
</protein>
<dbReference type="GO" id="GO:0005524">
    <property type="term" value="F:ATP binding"/>
    <property type="evidence" value="ECO:0007669"/>
    <property type="project" value="UniProtKB-UniRule"/>
</dbReference>
<evidence type="ECO:0000256" key="12">
    <source>
        <dbReference type="ARBA" id="ARBA00023306"/>
    </source>
</evidence>
<evidence type="ECO:0000313" key="18">
    <source>
        <dbReference type="EMBL" id="TCL61543.1"/>
    </source>
</evidence>
<dbReference type="InterPro" id="IPR050206">
    <property type="entry name" value="FtsK/SpoIIIE/SftA"/>
</dbReference>
<dbReference type="Pfam" id="PF09397">
    <property type="entry name" value="FtsK_gamma"/>
    <property type="match status" value="1"/>
</dbReference>
<evidence type="ECO:0000256" key="14">
    <source>
        <dbReference type="PROSITE-ProRule" id="PRU00289"/>
    </source>
</evidence>
<organism evidence="18 19">
    <name type="scientific">Hydrogenispora ethanolica</name>
    <dbReference type="NCBI Taxonomy" id="1082276"/>
    <lineage>
        <taxon>Bacteria</taxon>
        <taxon>Bacillati</taxon>
        <taxon>Bacillota</taxon>
        <taxon>Hydrogenispora</taxon>
    </lineage>
</organism>
<dbReference type="Gene3D" id="3.30.980.40">
    <property type="match status" value="1"/>
</dbReference>
<keyword evidence="5 16" id="KW-0812">Transmembrane</keyword>
<dbReference type="InterPro" id="IPR025199">
    <property type="entry name" value="FtsK_4TM"/>
</dbReference>
<feature type="transmembrane region" description="Helical" evidence="16">
    <location>
        <begin position="71"/>
        <end position="86"/>
    </location>
</feature>
<dbReference type="SUPFAM" id="SSF52540">
    <property type="entry name" value="P-loop containing nucleoside triphosphate hydrolases"/>
    <property type="match status" value="1"/>
</dbReference>
<keyword evidence="10" id="KW-0238">DNA-binding</keyword>
<sequence length="754" mass="82636">MARGKKPSESHTELARDERFSEQRMEIAGVLLIGVSLLSLLAISMEGAGFIGGIGEILRSALHFVFGERGAIFPVVIAAVIGWTLLTRRQHRRLARNLTALVLLFFWAITVMHLCSGVPLTGNQWDQAYRGGGVIGHLLAFSLNSWFGKFGSVVFLFIWLTVAVILSLNRPLVQVIAGWAARFSKPSVPPAGETIAAQHQEAKASFNPESSAAVSEVAVAAGRESAPAENQRGQSSILNTLQGMLKEKEQKKEQKKQRETAAEPLRDERPAKEAVIPVRQPGNGKYVLPDPNLLGPASPPRKSTRSTEQSRQLEETLAHFGVQAQVIDVHCGPVITRYDLHPAPGVKVSRIVNLADDLALALAAKGLRLEAPIPGKAAIGIEVPNQETQIVTFRDTLESKAFWNSGKLSVALGLDIGGEVAIADLRKMPHLLVAGSTGSGKSVCINTLIMSVLFKAFPNEVKLIMIDPKMVELSMYNGIPHLMAPVVTEAKKAAGVLKLVVDEMEKRYKTFAEARVREIDKYNEMVPEEERLPYILVVIDELADLMMIAPAEVEDAICRLAQMARATGIHLVIATQRPSVDVITGLIKANVPSRIAFAVKSQIDSRTILDTVGAERLLGRGDMLFAPVGAMKPNRIQGALVVEKEIELIIKHWKEQGEPNYQEQYVNVPESQDEVMKDEEDDLFWEAVRVVIEHGQASASVLQRKLRVGYTRAARLVDMMEAKGMIGPYEGSKPREVMITGRQLEELRKRASGP</sequence>
<evidence type="ECO:0000259" key="17">
    <source>
        <dbReference type="PROSITE" id="PS50901"/>
    </source>
</evidence>
<accession>A0A4R1R7F0</accession>
<keyword evidence="4" id="KW-0132">Cell division</keyword>
<evidence type="ECO:0000313" key="19">
    <source>
        <dbReference type="Proteomes" id="UP000295008"/>
    </source>
</evidence>
<keyword evidence="7" id="KW-0159">Chromosome partition</keyword>
<dbReference type="CDD" id="cd01127">
    <property type="entry name" value="TrwB_TraG_TraD_VirD4"/>
    <property type="match status" value="1"/>
</dbReference>
<dbReference type="InterPro" id="IPR041027">
    <property type="entry name" value="FtsK_alpha"/>
</dbReference>
<dbReference type="OrthoDB" id="9807790at2"/>
<dbReference type="InterPro" id="IPR018541">
    <property type="entry name" value="Ftsk_gamma"/>
</dbReference>
<dbReference type="Pfam" id="PF13491">
    <property type="entry name" value="FtsK_4TM"/>
    <property type="match status" value="1"/>
</dbReference>
<dbReference type="Gene3D" id="1.10.10.10">
    <property type="entry name" value="Winged helix-like DNA-binding domain superfamily/Winged helix DNA-binding domain"/>
    <property type="match status" value="1"/>
</dbReference>
<keyword evidence="9 16" id="KW-1133">Transmembrane helix</keyword>
<evidence type="ECO:0000256" key="11">
    <source>
        <dbReference type="ARBA" id="ARBA00023136"/>
    </source>
</evidence>
<dbReference type="PROSITE" id="PS50901">
    <property type="entry name" value="FTSK"/>
    <property type="match status" value="1"/>
</dbReference>
<evidence type="ECO:0000256" key="3">
    <source>
        <dbReference type="ARBA" id="ARBA00022475"/>
    </source>
</evidence>
<feature type="compositionally biased region" description="Basic and acidic residues" evidence="15">
    <location>
        <begin position="247"/>
        <end position="272"/>
    </location>
</feature>
<dbReference type="InterPro" id="IPR036390">
    <property type="entry name" value="WH_DNA-bd_sf"/>
</dbReference>
<feature type="transmembrane region" description="Helical" evidence="16">
    <location>
        <begin position="27"/>
        <end position="51"/>
    </location>
</feature>
<comment type="caution">
    <text evidence="18">The sequence shown here is derived from an EMBL/GenBank/DDBJ whole genome shotgun (WGS) entry which is preliminary data.</text>
</comment>
<dbReference type="AlphaFoldDB" id="A0A4R1R7F0"/>
<evidence type="ECO:0000256" key="6">
    <source>
        <dbReference type="ARBA" id="ARBA00022741"/>
    </source>
</evidence>
<evidence type="ECO:0000256" key="7">
    <source>
        <dbReference type="ARBA" id="ARBA00022829"/>
    </source>
</evidence>
<dbReference type="SUPFAM" id="SSF46785">
    <property type="entry name" value="Winged helix' DNA-binding domain"/>
    <property type="match status" value="1"/>
</dbReference>
<feature type="transmembrane region" description="Helical" evidence="16">
    <location>
        <begin position="98"/>
        <end position="120"/>
    </location>
</feature>
<reference evidence="18 19" key="1">
    <citation type="submission" date="2019-03" db="EMBL/GenBank/DDBJ databases">
        <title>Genomic Encyclopedia of Type Strains, Phase IV (KMG-IV): sequencing the most valuable type-strain genomes for metagenomic binning, comparative biology and taxonomic classification.</title>
        <authorList>
            <person name="Goeker M."/>
        </authorList>
    </citation>
    <scope>NUCLEOTIDE SEQUENCE [LARGE SCALE GENOMIC DNA]</scope>
    <source>
        <strain evidence="18 19">LX-B</strain>
    </source>
</reference>
<keyword evidence="12" id="KW-0131">Cell cycle</keyword>
<dbReference type="PANTHER" id="PTHR22683:SF41">
    <property type="entry name" value="DNA TRANSLOCASE FTSK"/>
    <property type="match status" value="1"/>
</dbReference>
<evidence type="ECO:0000256" key="1">
    <source>
        <dbReference type="ARBA" id="ARBA00004651"/>
    </source>
</evidence>
<dbReference type="GO" id="GO:0051301">
    <property type="term" value="P:cell division"/>
    <property type="evidence" value="ECO:0007669"/>
    <property type="project" value="UniProtKB-KW"/>
</dbReference>
<comment type="subcellular location">
    <subcellularLocation>
        <location evidence="1">Cell membrane</location>
        <topology evidence="1">Multi-pass membrane protein</topology>
    </subcellularLocation>
</comment>
<keyword evidence="8 14" id="KW-0067">ATP-binding</keyword>
<evidence type="ECO:0000256" key="2">
    <source>
        <dbReference type="ARBA" id="ARBA00006474"/>
    </source>
</evidence>
<dbReference type="Pfam" id="PF01580">
    <property type="entry name" value="FtsK_SpoIIIE"/>
    <property type="match status" value="1"/>
</dbReference>
<dbReference type="GO" id="GO:0003677">
    <property type="term" value="F:DNA binding"/>
    <property type="evidence" value="ECO:0007669"/>
    <property type="project" value="UniProtKB-KW"/>
</dbReference>
<dbReference type="Proteomes" id="UP000295008">
    <property type="component" value="Unassembled WGS sequence"/>
</dbReference>
<dbReference type="InterPro" id="IPR036388">
    <property type="entry name" value="WH-like_DNA-bd_sf"/>
</dbReference>
<evidence type="ECO:0000256" key="10">
    <source>
        <dbReference type="ARBA" id="ARBA00023125"/>
    </source>
</evidence>
<comment type="similarity">
    <text evidence="2">Belongs to the FtsK/SpoIIIE/SftA family.</text>
</comment>
<dbReference type="InterPro" id="IPR027417">
    <property type="entry name" value="P-loop_NTPase"/>
</dbReference>
<comment type="function">
    <text evidence="13">Essential cell division protein that coordinates cell division and chromosome segregation. The N-terminus is involved in assembly of the cell-division machinery. The C-terminus functions as a DNA motor that moves dsDNA in an ATP-dependent manner towards the dif recombination site, which is located within the replication terminus region. Required for activation of the Xer recombinase, allowing activation of chromosome unlinking by recombination.</text>
</comment>
<keyword evidence="6 14" id="KW-0547">Nucleotide-binding</keyword>
<dbReference type="GO" id="GO:0007059">
    <property type="term" value="P:chromosome segregation"/>
    <property type="evidence" value="ECO:0007669"/>
    <property type="project" value="UniProtKB-KW"/>
</dbReference>
<dbReference type="SMART" id="SM00843">
    <property type="entry name" value="Ftsk_gamma"/>
    <property type="match status" value="1"/>
</dbReference>
<keyword evidence="19" id="KW-1185">Reference proteome</keyword>
<feature type="binding site" evidence="14">
    <location>
        <begin position="435"/>
        <end position="442"/>
    </location>
    <ligand>
        <name>ATP</name>
        <dbReference type="ChEBI" id="CHEBI:30616"/>
    </ligand>
</feature>
<feature type="region of interest" description="Disordered" evidence="15">
    <location>
        <begin position="247"/>
        <end position="311"/>
    </location>
</feature>
<evidence type="ECO:0000256" key="4">
    <source>
        <dbReference type="ARBA" id="ARBA00022618"/>
    </source>
</evidence>
<name>A0A4R1R7F0_HYDET</name>
<dbReference type="InterPro" id="IPR002543">
    <property type="entry name" value="FtsK_dom"/>
</dbReference>
<evidence type="ECO:0000256" key="8">
    <source>
        <dbReference type="ARBA" id="ARBA00022840"/>
    </source>
</evidence>
<feature type="transmembrane region" description="Helical" evidence="16">
    <location>
        <begin position="146"/>
        <end position="168"/>
    </location>
</feature>